<comment type="caution">
    <text evidence="4">The sequence shown here is derived from an EMBL/GenBank/DDBJ whole genome shotgun (WGS) entry which is preliminary data.</text>
</comment>
<organism evidence="4 5">
    <name type="scientific">Ranitomeya imitator</name>
    <name type="common">mimic poison frog</name>
    <dbReference type="NCBI Taxonomy" id="111125"/>
    <lineage>
        <taxon>Eukaryota</taxon>
        <taxon>Metazoa</taxon>
        <taxon>Chordata</taxon>
        <taxon>Craniata</taxon>
        <taxon>Vertebrata</taxon>
        <taxon>Euteleostomi</taxon>
        <taxon>Amphibia</taxon>
        <taxon>Batrachia</taxon>
        <taxon>Anura</taxon>
        <taxon>Neobatrachia</taxon>
        <taxon>Hyloidea</taxon>
        <taxon>Dendrobatidae</taxon>
        <taxon>Dendrobatinae</taxon>
        <taxon>Ranitomeya</taxon>
    </lineage>
</organism>
<feature type="chain" id="PRO_5045472091" description="Peptidase S1 domain-containing protein" evidence="2">
    <location>
        <begin position="22"/>
        <end position="76"/>
    </location>
</feature>
<dbReference type="InterPro" id="IPR043504">
    <property type="entry name" value="Peptidase_S1_PA_chymotrypsin"/>
</dbReference>
<dbReference type="Pfam" id="PF00089">
    <property type="entry name" value="Trypsin"/>
    <property type="match status" value="1"/>
</dbReference>
<gene>
    <name evidence="4" type="ORF">RIMI_LOCUS13149715</name>
</gene>
<dbReference type="PROSITE" id="PS00134">
    <property type="entry name" value="TRYPSIN_HIS"/>
    <property type="match status" value="1"/>
</dbReference>
<dbReference type="SUPFAM" id="SSF50494">
    <property type="entry name" value="Trypsin-like serine proteases"/>
    <property type="match status" value="1"/>
</dbReference>
<dbReference type="PANTHER" id="PTHR24252:SF7">
    <property type="entry name" value="HYALIN"/>
    <property type="match status" value="1"/>
</dbReference>
<dbReference type="EMBL" id="CAUEEQ010032137">
    <property type="protein sequence ID" value="CAJ0950741.1"/>
    <property type="molecule type" value="Genomic_DNA"/>
</dbReference>
<evidence type="ECO:0000256" key="2">
    <source>
        <dbReference type="SAM" id="SignalP"/>
    </source>
</evidence>
<feature type="signal peptide" evidence="2">
    <location>
        <begin position="1"/>
        <end position="21"/>
    </location>
</feature>
<feature type="domain" description="Peptidase S1" evidence="3">
    <location>
        <begin position="32"/>
        <end position="76"/>
    </location>
</feature>
<keyword evidence="1" id="KW-1015">Disulfide bond</keyword>
<keyword evidence="5" id="KW-1185">Reference proteome</keyword>
<dbReference type="PANTHER" id="PTHR24252">
    <property type="entry name" value="ACROSIN-RELATED"/>
    <property type="match status" value="1"/>
</dbReference>
<protein>
    <recommendedName>
        <fullName evidence="3">Peptidase S1 domain-containing protein</fullName>
    </recommendedName>
</protein>
<dbReference type="Proteomes" id="UP001176940">
    <property type="component" value="Unassembled WGS sequence"/>
</dbReference>
<proteinExistence type="predicted"/>
<dbReference type="InterPro" id="IPR009003">
    <property type="entry name" value="Peptidase_S1_PA"/>
</dbReference>
<sequence>MKKLLLLLTLLTRNGFLGISASAGGRNRLLRIVGGMNSARDEWPWQVSLHFKGNAQCGGSLISDTWVLTAAHCFET</sequence>
<evidence type="ECO:0000256" key="1">
    <source>
        <dbReference type="ARBA" id="ARBA00023157"/>
    </source>
</evidence>
<keyword evidence="2" id="KW-0732">Signal</keyword>
<dbReference type="InterPro" id="IPR018114">
    <property type="entry name" value="TRYPSIN_HIS"/>
</dbReference>
<reference evidence="4" key="1">
    <citation type="submission" date="2023-07" db="EMBL/GenBank/DDBJ databases">
        <authorList>
            <person name="Stuckert A."/>
        </authorList>
    </citation>
    <scope>NUCLEOTIDE SEQUENCE</scope>
</reference>
<evidence type="ECO:0000313" key="5">
    <source>
        <dbReference type="Proteomes" id="UP001176940"/>
    </source>
</evidence>
<evidence type="ECO:0000259" key="3">
    <source>
        <dbReference type="PROSITE" id="PS50240"/>
    </source>
</evidence>
<dbReference type="PROSITE" id="PS50240">
    <property type="entry name" value="TRYPSIN_DOM"/>
    <property type="match status" value="1"/>
</dbReference>
<evidence type="ECO:0000313" key="4">
    <source>
        <dbReference type="EMBL" id="CAJ0950741.1"/>
    </source>
</evidence>
<accession>A0ABN9LV67</accession>
<dbReference type="InterPro" id="IPR001254">
    <property type="entry name" value="Trypsin_dom"/>
</dbReference>
<dbReference type="Gene3D" id="2.40.10.10">
    <property type="entry name" value="Trypsin-like serine proteases"/>
    <property type="match status" value="1"/>
</dbReference>
<name>A0ABN9LV67_9NEOB</name>